<dbReference type="AlphaFoldDB" id="A0A9W8Z6L8"/>
<keyword evidence="2" id="KW-0472">Membrane</keyword>
<gene>
    <name evidence="3" type="ORF">N0V91_009933</name>
</gene>
<feature type="transmembrane region" description="Helical" evidence="2">
    <location>
        <begin position="154"/>
        <end position="175"/>
    </location>
</feature>
<protein>
    <submittedName>
        <fullName evidence="3">Uncharacterized protein</fullName>
    </submittedName>
</protein>
<comment type="caution">
    <text evidence="3">The sequence shown here is derived from an EMBL/GenBank/DDBJ whole genome shotgun (WGS) entry which is preliminary data.</text>
</comment>
<evidence type="ECO:0000313" key="3">
    <source>
        <dbReference type="EMBL" id="KAJ4398803.1"/>
    </source>
</evidence>
<sequence>MALFLPFMLALAVFWLVIGVYLAKFFAQKYKGKPWNSRNIDSQYIYGNALQNDRSTGMHSGGYGLGGQPGGFNRGYGRDAISMGQFGQGRMKGIVLKAITDNPRTAAAVSASIPTVTNDTRLMRCSNPQATTAAQAAVRFLYEGVQFPPYLAQYAGFFTCLFAGALGGFALSGYFQRNKCNKAKVKLAVHHIFRIIQESCSFNAMVPGPQTLATCLLAAPSARQSVFVGRADASTPHVDEKDDGYESDLDSNKSFRPADTTAQVPEGLQVADRVRPPRHNPAADNFSWD</sequence>
<evidence type="ECO:0000256" key="2">
    <source>
        <dbReference type="SAM" id="Phobius"/>
    </source>
</evidence>
<proteinExistence type="predicted"/>
<dbReference type="Proteomes" id="UP001140510">
    <property type="component" value="Unassembled WGS sequence"/>
</dbReference>
<organism evidence="3 4">
    <name type="scientific">Didymella pomorum</name>
    <dbReference type="NCBI Taxonomy" id="749634"/>
    <lineage>
        <taxon>Eukaryota</taxon>
        <taxon>Fungi</taxon>
        <taxon>Dikarya</taxon>
        <taxon>Ascomycota</taxon>
        <taxon>Pezizomycotina</taxon>
        <taxon>Dothideomycetes</taxon>
        <taxon>Pleosporomycetidae</taxon>
        <taxon>Pleosporales</taxon>
        <taxon>Pleosporineae</taxon>
        <taxon>Didymellaceae</taxon>
        <taxon>Didymella</taxon>
    </lineage>
</organism>
<reference evidence="3" key="1">
    <citation type="submission" date="2022-10" db="EMBL/GenBank/DDBJ databases">
        <title>Tapping the CABI collections for fungal endophytes: first genome assemblies for Collariella, Neodidymelliopsis, Ascochyta clinopodiicola, Didymella pomorum, Didymosphaeria variabile, Neocosmospora piperis and Neocucurbitaria cava.</title>
        <authorList>
            <person name="Hill R."/>
        </authorList>
    </citation>
    <scope>NUCLEOTIDE SEQUENCE</scope>
    <source>
        <strain evidence="3">IMI 355091</strain>
    </source>
</reference>
<evidence type="ECO:0000256" key="1">
    <source>
        <dbReference type="SAM" id="MobiDB-lite"/>
    </source>
</evidence>
<keyword evidence="2" id="KW-1133">Transmembrane helix</keyword>
<dbReference type="EMBL" id="JAPEVA010000121">
    <property type="protein sequence ID" value="KAJ4398803.1"/>
    <property type="molecule type" value="Genomic_DNA"/>
</dbReference>
<dbReference type="OrthoDB" id="3782542at2759"/>
<feature type="region of interest" description="Disordered" evidence="1">
    <location>
        <begin position="233"/>
        <end position="289"/>
    </location>
</feature>
<name>A0A9W8Z6L8_9PLEO</name>
<keyword evidence="4" id="KW-1185">Reference proteome</keyword>
<keyword evidence="2" id="KW-0812">Transmembrane</keyword>
<accession>A0A9W8Z6L8</accession>
<evidence type="ECO:0000313" key="4">
    <source>
        <dbReference type="Proteomes" id="UP001140510"/>
    </source>
</evidence>